<evidence type="ECO:0000256" key="2">
    <source>
        <dbReference type="SAM" id="Phobius"/>
    </source>
</evidence>
<protein>
    <submittedName>
        <fullName evidence="3">Uncharacterized protein</fullName>
    </submittedName>
</protein>
<proteinExistence type="predicted"/>
<dbReference type="Proteomes" id="UP001296104">
    <property type="component" value="Unassembled WGS sequence"/>
</dbReference>
<evidence type="ECO:0000313" key="4">
    <source>
        <dbReference type="Proteomes" id="UP001296104"/>
    </source>
</evidence>
<feature type="transmembrane region" description="Helical" evidence="2">
    <location>
        <begin position="59"/>
        <end position="79"/>
    </location>
</feature>
<dbReference type="AlphaFoldDB" id="A0AAI9EEC8"/>
<feature type="region of interest" description="Disordered" evidence="1">
    <location>
        <begin position="185"/>
        <end position="209"/>
    </location>
</feature>
<keyword evidence="2" id="KW-0472">Membrane</keyword>
<organism evidence="3 4">
    <name type="scientific">Lecanosticta acicola</name>
    <dbReference type="NCBI Taxonomy" id="111012"/>
    <lineage>
        <taxon>Eukaryota</taxon>
        <taxon>Fungi</taxon>
        <taxon>Dikarya</taxon>
        <taxon>Ascomycota</taxon>
        <taxon>Pezizomycotina</taxon>
        <taxon>Dothideomycetes</taxon>
        <taxon>Dothideomycetidae</taxon>
        <taxon>Mycosphaerellales</taxon>
        <taxon>Mycosphaerellaceae</taxon>
        <taxon>Lecanosticta</taxon>
    </lineage>
</organism>
<accession>A0AAI9EEC8</accession>
<keyword evidence="2" id="KW-1133">Transmembrane helix</keyword>
<feature type="transmembrane region" description="Helical" evidence="2">
    <location>
        <begin position="91"/>
        <end position="114"/>
    </location>
</feature>
<evidence type="ECO:0000313" key="3">
    <source>
        <dbReference type="EMBL" id="CAK4033322.1"/>
    </source>
</evidence>
<name>A0AAI9EEC8_9PEZI</name>
<comment type="caution">
    <text evidence="3">The sequence shown here is derived from an EMBL/GenBank/DDBJ whole genome shotgun (WGS) entry which is preliminary data.</text>
</comment>
<dbReference type="EMBL" id="CAVMBE010000083">
    <property type="protein sequence ID" value="CAK4033322.1"/>
    <property type="molecule type" value="Genomic_DNA"/>
</dbReference>
<evidence type="ECO:0000256" key="1">
    <source>
        <dbReference type="SAM" id="MobiDB-lite"/>
    </source>
</evidence>
<feature type="region of interest" description="Disordered" evidence="1">
    <location>
        <begin position="256"/>
        <end position="289"/>
    </location>
</feature>
<feature type="compositionally biased region" description="Basic and acidic residues" evidence="1">
    <location>
        <begin position="272"/>
        <end position="283"/>
    </location>
</feature>
<gene>
    <name evidence="3" type="ORF">LECACI_7A008480</name>
</gene>
<sequence>MARQSAMFNTRAVAALRHPDLSDRSLESFEQQKAQIPKRKAKKRSYRSRKIAETPGSRSILCLLASLLLAALVATYVSIATTETDLSTTFHVMFIFGICLATIVFAHSVIRLFIVGRRSPNRPLFVAVSAPGHQRRHHGHHRHHCQRHPRLRRVPNFPDDQDAFVPPTPIQVHLSSDDIREDRSVPVNTTASGRPGSGEWDKDVRTVPNPPPAYGRWRDSVRANPDLLHLQPVVSPISPDTPTLPSPTYDEAMAAAQNETPGNPPSYMTRESPARQRDMREARAGLAQPQAVEPEMMEVRGAHVGLAM</sequence>
<keyword evidence="4" id="KW-1185">Reference proteome</keyword>
<keyword evidence="2" id="KW-0812">Transmembrane</keyword>
<reference evidence="3" key="1">
    <citation type="submission" date="2023-11" db="EMBL/GenBank/DDBJ databases">
        <authorList>
            <person name="Alioto T."/>
            <person name="Alioto T."/>
            <person name="Gomez Garrido J."/>
        </authorList>
    </citation>
    <scope>NUCLEOTIDE SEQUENCE</scope>
</reference>